<protein>
    <submittedName>
        <fullName evidence="4">Transposase IS116/IS110/IS902 family protein</fullName>
    </submittedName>
</protein>
<reference evidence="4 5" key="2">
    <citation type="journal article" date="2010" name="Stand. Genomic Sci.">
        <title>Complete genome sequence of the Medicago microsymbiont Ensifer (Sinorhizobium) medicae strain WSM419.</title>
        <authorList>
            <person name="Reeve W."/>
            <person name="Chain P."/>
            <person name="O'Hara G."/>
            <person name="Ardley J."/>
            <person name="Nandesena K."/>
            <person name="Brau L."/>
            <person name="Tiwari R."/>
            <person name="Malfatti S."/>
            <person name="Kiss H."/>
            <person name="Lapidus A."/>
            <person name="Copeland A."/>
            <person name="Nolan M."/>
            <person name="Land M."/>
            <person name="Hauser L."/>
            <person name="Chang Y.J."/>
            <person name="Ivanova N."/>
            <person name="Mavromatis K."/>
            <person name="Markowitz V."/>
            <person name="Kyrpides N."/>
            <person name="Gollagher M."/>
            <person name="Yates R."/>
            <person name="Dilworth M."/>
            <person name="Howieson J."/>
        </authorList>
    </citation>
    <scope>NUCLEOTIDE SEQUENCE [LARGE SCALE GENOMIC DNA]</scope>
    <source>
        <strain evidence="4 5">WSM419</strain>
    </source>
</reference>
<dbReference type="GO" id="GO:0003677">
    <property type="term" value="F:DNA binding"/>
    <property type="evidence" value="ECO:0007669"/>
    <property type="project" value="InterPro"/>
</dbReference>
<sequence length="323" mass="35951">MIHPDVIGCDIAKAHLDFFDSGLERHFRIDNTPAAISAWLDGLDGRGVHIVFEATGRYDRQLRIALETRELPYSRVNPARARDFAKAIGLLAKTDAIDARLLARMGQSLPLSTQAPDDPARHVLARLHTRRDQLVAMRQQERTRLHETEGIERDSAESHMAWLDAEVARIEMACRDVLKAEKTLQEQEARLRSIPGIGPVAALTLIAHMPELGNRSAKAIAALAGLAPFNVDSGTSRGKRHIRGGRKRIRDALYMAALTASRMPRAFKSHADQNEGGRQALQGRHHCACPQIARHRKRHHQGQNNLPTNHLTNTVASQSKSQR</sequence>
<dbReference type="NCBIfam" id="NF033542">
    <property type="entry name" value="transpos_IS110"/>
    <property type="match status" value="1"/>
</dbReference>
<feature type="domain" description="Transposase IS116/IS110/IS902 C-terminal" evidence="3">
    <location>
        <begin position="189"/>
        <end position="269"/>
    </location>
</feature>
<dbReference type="PANTHER" id="PTHR33055">
    <property type="entry name" value="TRANSPOSASE FOR INSERTION SEQUENCE ELEMENT IS1111A"/>
    <property type="match status" value="1"/>
</dbReference>
<dbReference type="InterPro" id="IPR003346">
    <property type="entry name" value="Transposase_20"/>
</dbReference>
<dbReference type="GO" id="GO:0006313">
    <property type="term" value="P:DNA transposition"/>
    <property type="evidence" value="ECO:0007669"/>
    <property type="project" value="InterPro"/>
</dbReference>
<dbReference type="eggNOG" id="COG3547">
    <property type="taxonomic scope" value="Bacteria"/>
</dbReference>
<dbReference type="Pfam" id="PF02371">
    <property type="entry name" value="Transposase_20"/>
    <property type="match status" value="1"/>
</dbReference>
<reference evidence="5" key="1">
    <citation type="submission" date="2007-06" db="EMBL/GenBank/DDBJ databases">
        <title>Complete sequence of Sinorhizobium medicae WSM419 chromosome.</title>
        <authorList>
            <consortium name="US DOE Joint Genome Institute"/>
            <person name="Copeland A."/>
            <person name="Lucas S."/>
            <person name="Lapidus A."/>
            <person name="Barry K."/>
            <person name="Glavina del Rio T."/>
            <person name="Dalin E."/>
            <person name="Tice H."/>
            <person name="Pitluck S."/>
            <person name="Chain P."/>
            <person name="Malfatti S."/>
            <person name="Shin M."/>
            <person name="Vergez L."/>
            <person name="Schmutz J."/>
            <person name="Larimer F."/>
            <person name="Land M."/>
            <person name="Hauser L."/>
            <person name="Kyrpides N."/>
            <person name="Mikhailova N."/>
            <person name="Reeve W.G."/>
            <person name="Richardson P."/>
        </authorList>
    </citation>
    <scope>NUCLEOTIDE SEQUENCE [LARGE SCALE GENOMIC DNA]</scope>
    <source>
        <strain evidence="5">WSM419</strain>
    </source>
</reference>
<feature type="domain" description="Transposase IS110-like N-terminal" evidence="2">
    <location>
        <begin position="7"/>
        <end position="147"/>
    </location>
</feature>
<gene>
    <name evidence="4" type="ordered locus">Smed_0131</name>
</gene>
<evidence type="ECO:0000313" key="5">
    <source>
        <dbReference type="Proteomes" id="UP000001108"/>
    </source>
</evidence>
<name>A6U5R1_SINMW</name>
<dbReference type="Pfam" id="PF01548">
    <property type="entry name" value="DEDD_Tnp_IS110"/>
    <property type="match status" value="1"/>
</dbReference>
<dbReference type="STRING" id="366394.Smed_0131"/>
<evidence type="ECO:0000313" key="4">
    <source>
        <dbReference type="EMBL" id="ABR58991.1"/>
    </source>
</evidence>
<organism evidence="4 5">
    <name type="scientific">Sinorhizobium medicae (strain WSM419)</name>
    <name type="common">Ensifer medicae</name>
    <dbReference type="NCBI Taxonomy" id="366394"/>
    <lineage>
        <taxon>Bacteria</taxon>
        <taxon>Pseudomonadati</taxon>
        <taxon>Pseudomonadota</taxon>
        <taxon>Alphaproteobacteria</taxon>
        <taxon>Hyphomicrobiales</taxon>
        <taxon>Rhizobiaceae</taxon>
        <taxon>Sinorhizobium/Ensifer group</taxon>
        <taxon>Sinorhizobium</taxon>
    </lineage>
</organism>
<evidence type="ECO:0000259" key="3">
    <source>
        <dbReference type="Pfam" id="PF02371"/>
    </source>
</evidence>
<dbReference type="KEGG" id="smd:Smed_0131"/>
<dbReference type="InterPro" id="IPR002525">
    <property type="entry name" value="Transp_IS110-like_N"/>
</dbReference>
<dbReference type="InterPro" id="IPR047650">
    <property type="entry name" value="Transpos_IS110"/>
</dbReference>
<dbReference type="OrthoDB" id="8261795at2"/>
<dbReference type="RefSeq" id="WP_011974343.1">
    <property type="nucleotide sequence ID" value="NC_009636.1"/>
</dbReference>
<dbReference type="PATRIC" id="fig|366394.8.peg.3189"/>
<feature type="compositionally biased region" description="Polar residues" evidence="1">
    <location>
        <begin position="302"/>
        <end position="323"/>
    </location>
</feature>
<dbReference type="AlphaFoldDB" id="A6U5R1"/>
<feature type="region of interest" description="Disordered" evidence="1">
    <location>
        <begin position="294"/>
        <end position="323"/>
    </location>
</feature>
<dbReference type="EMBL" id="CP000738">
    <property type="protein sequence ID" value="ABR58991.1"/>
    <property type="molecule type" value="Genomic_DNA"/>
</dbReference>
<evidence type="ECO:0000259" key="2">
    <source>
        <dbReference type="Pfam" id="PF01548"/>
    </source>
</evidence>
<evidence type="ECO:0000256" key="1">
    <source>
        <dbReference type="SAM" id="MobiDB-lite"/>
    </source>
</evidence>
<dbReference type="Proteomes" id="UP000001108">
    <property type="component" value="Chromosome"/>
</dbReference>
<accession>A6U5R1</accession>
<dbReference type="HOGENOM" id="CLU_036902_5_1_5"/>
<dbReference type="GO" id="GO:0004803">
    <property type="term" value="F:transposase activity"/>
    <property type="evidence" value="ECO:0007669"/>
    <property type="project" value="InterPro"/>
</dbReference>
<dbReference type="PANTHER" id="PTHR33055:SF13">
    <property type="entry name" value="TRANSPOSASE"/>
    <property type="match status" value="1"/>
</dbReference>
<proteinExistence type="predicted"/>